<dbReference type="CDD" id="cd09272">
    <property type="entry name" value="RNase_HI_RT_Ty1"/>
    <property type="match status" value="1"/>
</dbReference>
<protein>
    <submittedName>
        <fullName evidence="1">Uncharacterized protein</fullName>
    </submittedName>
</protein>
<evidence type="ECO:0000313" key="2">
    <source>
        <dbReference type="Proteomes" id="UP000325315"/>
    </source>
</evidence>
<comment type="caution">
    <text evidence="1">The sequence shown here is derived from an EMBL/GenBank/DDBJ whole genome shotgun (WGS) entry which is preliminary data.</text>
</comment>
<accession>A0A5B6WIZ1</accession>
<organism evidence="1 2">
    <name type="scientific">Gossypium australe</name>
    <dbReference type="NCBI Taxonomy" id="47621"/>
    <lineage>
        <taxon>Eukaryota</taxon>
        <taxon>Viridiplantae</taxon>
        <taxon>Streptophyta</taxon>
        <taxon>Embryophyta</taxon>
        <taxon>Tracheophyta</taxon>
        <taxon>Spermatophyta</taxon>
        <taxon>Magnoliopsida</taxon>
        <taxon>eudicotyledons</taxon>
        <taxon>Gunneridae</taxon>
        <taxon>Pentapetalae</taxon>
        <taxon>rosids</taxon>
        <taxon>malvids</taxon>
        <taxon>Malvales</taxon>
        <taxon>Malvaceae</taxon>
        <taxon>Malvoideae</taxon>
        <taxon>Gossypium</taxon>
    </lineage>
</organism>
<evidence type="ECO:0000313" key="1">
    <source>
        <dbReference type="EMBL" id="KAA3481769.1"/>
    </source>
</evidence>
<dbReference type="EMBL" id="SMMG02000003">
    <property type="protein sequence ID" value="KAA3481769.1"/>
    <property type="molecule type" value="Genomic_DNA"/>
</dbReference>
<dbReference type="Proteomes" id="UP000325315">
    <property type="component" value="Unassembled WGS sequence"/>
</dbReference>
<keyword evidence="2" id="KW-1185">Reference proteome</keyword>
<gene>
    <name evidence="1" type="ORF">EPI10_022108</name>
</gene>
<dbReference type="OrthoDB" id="999640at2759"/>
<proteinExistence type="predicted"/>
<name>A0A5B6WIZ1_9ROSI</name>
<reference evidence="2" key="1">
    <citation type="journal article" date="2019" name="Plant Biotechnol. J.">
        <title>Genome sequencing of the Australian wild diploid species Gossypium australe highlights disease resistance and delayed gland morphogenesis.</title>
        <authorList>
            <person name="Cai Y."/>
            <person name="Cai X."/>
            <person name="Wang Q."/>
            <person name="Wang P."/>
            <person name="Zhang Y."/>
            <person name="Cai C."/>
            <person name="Xu Y."/>
            <person name="Wang K."/>
            <person name="Zhou Z."/>
            <person name="Wang C."/>
            <person name="Geng S."/>
            <person name="Li B."/>
            <person name="Dong Q."/>
            <person name="Hou Y."/>
            <person name="Wang H."/>
            <person name="Ai P."/>
            <person name="Liu Z."/>
            <person name="Yi F."/>
            <person name="Sun M."/>
            <person name="An G."/>
            <person name="Cheng J."/>
            <person name="Zhang Y."/>
            <person name="Shi Q."/>
            <person name="Xie Y."/>
            <person name="Shi X."/>
            <person name="Chang Y."/>
            <person name="Huang F."/>
            <person name="Chen Y."/>
            <person name="Hong S."/>
            <person name="Mi L."/>
            <person name="Sun Q."/>
            <person name="Zhang L."/>
            <person name="Zhou B."/>
            <person name="Peng R."/>
            <person name="Zhang X."/>
            <person name="Liu F."/>
        </authorList>
    </citation>
    <scope>NUCLEOTIDE SEQUENCE [LARGE SCALE GENOMIC DNA]</scope>
    <source>
        <strain evidence="2">cv. PA1801</strain>
    </source>
</reference>
<dbReference type="AlphaFoldDB" id="A0A5B6WIZ1"/>
<sequence length="142" mass="16053">MELQEAASGVEIHYRGRIYKSGPCYCRNSLIQSLLSELGVSAQNKALVWCDSLAVVAVASNPVMHSKFKHVELDLFFVREKVANGSFQVGHDQIVDILTKPLSVGLFDKFRRRLRVVSTRGDDMKKQEKSISMGHVMEYNKH</sequence>